<dbReference type="STRING" id="1354791.M911_16830"/>
<evidence type="ECO:0000259" key="2">
    <source>
        <dbReference type="Pfam" id="PF20432"/>
    </source>
</evidence>
<evidence type="ECO:0000259" key="1">
    <source>
        <dbReference type="Pfam" id="PF09722"/>
    </source>
</evidence>
<dbReference type="RefSeq" id="WP_197710725.1">
    <property type="nucleotide sequence ID" value="NZ_AP017372.2"/>
</dbReference>
<proteinExistence type="predicted"/>
<evidence type="ECO:0000313" key="3">
    <source>
        <dbReference type="EMBL" id="BAU58740.1"/>
    </source>
</evidence>
<dbReference type="InterPro" id="IPR046847">
    <property type="entry name" value="Xre-like_HTH"/>
</dbReference>
<protein>
    <submittedName>
        <fullName evidence="3">Uncharacterized protein</fullName>
    </submittedName>
</protein>
<reference evidence="3" key="1">
    <citation type="submission" date="2016-02" db="EMBL/GenBank/DDBJ databases">
        <title>Halorhodospira halochloris DSM-1059 complete genome, version 2.</title>
        <authorList>
            <person name="Tsukatani Y."/>
        </authorList>
    </citation>
    <scope>NUCLEOTIDE SEQUENCE</scope>
    <source>
        <strain evidence="3">DSM 1059</strain>
    </source>
</reference>
<feature type="domain" description="Antitoxin Xre/MbcA/ParS-like toxin-binding" evidence="1">
    <location>
        <begin position="77"/>
        <end position="127"/>
    </location>
</feature>
<dbReference type="InterPro" id="IPR024467">
    <property type="entry name" value="Xre/MbcA/ParS-like_toxin-bd"/>
</dbReference>
<accession>A0A0X8XB10</accession>
<gene>
    <name evidence="3" type="ORF">HH1059_20320</name>
</gene>
<dbReference type="Proteomes" id="UP000218890">
    <property type="component" value="Chromosome"/>
</dbReference>
<evidence type="ECO:0000313" key="4">
    <source>
        <dbReference type="Proteomes" id="UP000218890"/>
    </source>
</evidence>
<sequence length="127" mass="14238">MQQMTARKQHQLGAAGLRAYPNIARAWGLTETQAARLLGAPESTYRRWKRNPERASLDVNHLERLSLILGIHKNLHILLPREDAANSWVRRPNTNPLFAGHTPLERMLGGQVGDLVAVRQHLDGARG</sequence>
<feature type="domain" description="Antitoxin Xre-like helix-turn-helix" evidence="2">
    <location>
        <begin position="9"/>
        <end position="70"/>
    </location>
</feature>
<dbReference type="Pfam" id="PF20432">
    <property type="entry name" value="Xre-like-HTH"/>
    <property type="match status" value="1"/>
</dbReference>
<dbReference type="AlphaFoldDB" id="A0A0X8XB10"/>
<dbReference type="Pfam" id="PF09722">
    <property type="entry name" value="Xre_MbcA_ParS_C"/>
    <property type="match status" value="1"/>
</dbReference>
<name>A0A0X8XB10_HALHR</name>
<dbReference type="InterPro" id="IPR001387">
    <property type="entry name" value="Cro/C1-type_HTH"/>
</dbReference>
<dbReference type="EMBL" id="AP017372">
    <property type="protein sequence ID" value="BAU58740.1"/>
    <property type="molecule type" value="Genomic_DNA"/>
</dbReference>
<organism evidence="3 4">
    <name type="scientific">Halorhodospira halochloris</name>
    <name type="common">Ectothiorhodospira halochloris</name>
    <dbReference type="NCBI Taxonomy" id="1052"/>
    <lineage>
        <taxon>Bacteria</taxon>
        <taxon>Pseudomonadati</taxon>
        <taxon>Pseudomonadota</taxon>
        <taxon>Gammaproteobacteria</taxon>
        <taxon>Chromatiales</taxon>
        <taxon>Ectothiorhodospiraceae</taxon>
        <taxon>Halorhodospira</taxon>
    </lineage>
</organism>
<dbReference type="GO" id="GO:0003677">
    <property type="term" value="F:DNA binding"/>
    <property type="evidence" value="ECO:0007669"/>
    <property type="project" value="InterPro"/>
</dbReference>
<dbReference type="KEGG" id="hhk:HH1059_20320"/>
<dbReference type="CDD" id="cd00093">
    <property type="entry name" value="HTH_XRE"/>
    <property type="match status" value="1"/>
</dbReference>
<keyword evidence="4" id="KW-1185">Reference proteome</keyword>